<dbReference type="AlphaFoldDB" id="A0A3B0VAZ3"/>
<protein>
    <submittedName>
        <fullName evidence="3">Serine phosphatase RsbU, regulator of sigma subunit</fullName>
    </submittedName>
</protein>
<dbReference type="PANTHER" id="PTHR43156:SF2">
    <property type="entry name" value="STAGE II SPORULATION PROTEIN E"/>
    <property type="match status" value="1"/>
</dbReference>
<reference evidence="3" key="1">
    <citation type="submission" date="2018-06" db="EMBL/GenBank/DDBJ databases">
        <authorList>
            <person name="Zhirakovskaya E."/>
        </authorList>
    </citation>
    <scope>NUCLEOTIDE SEQUENCE</scope>
</reference>
<organism evidence="3">
    <name type="scientific">hydrothermal vent metagenome</name>
    <dbReference type="NCBI Taxonomy" id="652676"/>
    <lineage>
        <taxon>unclassified sequences</taxon>
        <taxon>metagenomes</taxon>
        <taxon>ecological metagenomes</taxon>
    </lineage>
</organism>
<evidence type="ECO:0000256" key="1">
    <source>
        <dbReference type="ARBA" id="ARBA00022801"/>
    </source>
</evidence>
<evidence type="ECO:0000259" key="2">
    <source>
        <dbReference type="SMART" id="SM00331"/>
    </source>
</evidence>
<dbReference type="Pfam" id="PF07228">
    <property type="entry name" value="SpoIIE"/>
    <property type="match status" value="1"/>
</dbReference>
<dbReference type="InterPro" id="IPR001932">
    <property type="entry name" value="PPM-type_phosphatase-like_dom"/>
</dbReference>
<dbReference type="SUPFAM" id="SSF55781">
    <property type="entry name" value="GAF domain-like"/>
    <property type="match status" value="1"/>
</dbReference>
<dbReference type="PANTHER" id="PTHR43156">
    <property type="entry name" value="STAGE II SPORULATION PROTEIN E-RELATED"/>
    <property type="match status" value="1"/>
</dbReference>
<dbReference type="GO" id="GO:0016791">
    <property type="term" value="F:phosphatase activity"/>
    <property type="evidence" value="ECO:0007669"/>
    <property type="project" value="TreeGrafter"/>
</dbReference>
<proteinExistence type="predicted"/>
<accession>A0A3B0VAZ3</accession>
<evidence type="ECO:0000313" key="3">
    <source>
        <dbReference type="EMBL" id="VAW29166.1"/>
    </source>
</evidence>
<gene>
    <name evidence="3" type="ORF">MNBD_BACTEROID06-1791</name>
</gene>
<name>A0A3B0VAZ3_9ZZZZ</name>
<keyword evidence="1" id="KW-0378">Hydrolase</keyword>
<dbReference type="InterPro" id="IPR036457">
    <property type="entry name" value="PPM-type-like_dom_sf"/>
</dbReference>
<dbReference type="EMBL" id="UOES01000525">
    <property type="protein sequence ID" value="VAW29166.1"/>
    <property type="molecule type" value="Genomic_DNA"/>
</dbReference>
<dbReference type="Gene3D" id="3.60.40.10">
    <property type="entry name" value="PPM-type phosphatase domain"/>
    <property type="match status" value="1"/>
</dbReference>
<dbReference type="InterPro" id="IPR052016">
    <property type="entry name" value="Bact_Sigma-Reg"/>
</dbReference>
<sequence>MPDNTKLTSLDYKQKYALKQMELNSLLEITQAINNNMSEDNLYKIYEFTIRANQNISQLVLIVNDQGDWEQKVIYGVNTVDDLLLNQSYFEVNDVTAVPDPSVLQGFEWVIPVKHKNNMLAIVLVAQSDTNSDELNTTFLQAISNLIIVAIENKKMARAQLEEESFRKELEIAKGVQKLLFPDKLPDGNRLKMQASYLPHHSIGGDYYDYIPINANQFLICIADVSGKGIPAAIMMSNFQASLHTLLRQTSNLTEIVEALNFQIMENAKGDQFITFFGAIYDHNLNTLVYVNSGHNPPYLVNGAGKMIELTEGSTVLGAFDELPFINEGFIDNLDSFTLFAYTDGLTETENLQGEEFGNEPLEEYFSQNYSKPLTEIHNDILAMVDNFRQAIPYRDDITMLSCKVEAR</sequence>
<dbReference type="SMART" id="SM00331">
    <property type="entry name" value="PP2C_SIG"/>
    <property type="match status" value="1"/>
</dbReference>
<feature type="domain" description="PPM-type phosphatase" evidence="2">
    <location>
        <begin position="188"/>
        <end position="405"/>
    </location>
</feature>